<feature type="signal peptide" evidence="1">
    <location>
        <begin position="1"/>
        <end position="18"/>
    </location>
</feature>
<evidence type="ECO:0000313" key="3">
    <source>
        <dbReference type="Proteomes" id="UP000799302"/>
    </source>
</evidence>
<gene>
    <name evidence="2" type="ORF">BT63DRAFT_428724</name>
</gene>
<name>A0A6A6U1I7_9PEZI</name>
<feature type="chain" id="PRO_5025493682" evidence="1">
    <location>
        <begin position="19"/>
        <end position="146"/>
    </location>
</feature>
<keyword evidence="1" id="KW-0732">Signal</keyword>
<proteinExistence type="predicted"/>
<organism evidence="2 3">
    <name type="scientific">Microthyrium microscopicum</name>
    <dbReference type="NCBI Taxonomy" id="703497"/>
    <lineage>
        <taxon>Eukaryota</taxon>
        <taxon>Fungi</taxon>
        <taxon>Dikarya</taxon>
        <taxon>Ascomycota</taxon>
        <taxon>Pezizomycotina</taxon>
        <taxon>Dothideomycetes</taxon>
        <taxon>Dothideomycetes incertae sedis</taxon>
        <taxon>Microthyriales</taxon>
        <taxon>Microthyriaceae</taxon>
        <taxon>Microthyrium</taxon>
    </lineage>
</organism>
<dbReference type="OrthoDB" id="3913322at2759"/>
<dbReference type="InterPro" id="IPR045469">
    <property type="entry name" value="Nis1"/>
</dbReference>
<keyword evidence="3" id="KW-1185">Reference proteome</keyword>
<sequence length="146" mass="14780">MQITTLLIAAATAAVASARIDGIAVPQTIKPGDGFNARILTENYIQSVYDVATAFGVAPGSGFEGSLGTVIGSFYLGPEQSNVLGNITKWVTLPNNTPAGKAVISASFFSLYGAGAAPTIETHNVTITVGDSTSTTYVSSFGGVGS</sequence>
<reference evidence="2" key="1">
    <citation type="journal article" date="2020" name="Stud. Mycol.">
        <title>101 Dothideomycetes genomes: a test case for predicting lifestyles and emergence of pathogens.</title>
        <authorList>
            <person name="Haridas S."/>
            <person name="Albert R."/>
            <person name="Binder M."/>
            <person name="Bloem J."/>
            <person name="Labutti K."/>
            <person name="Salamov A."/>
            <person name="Andreopoulos B."/>
            <person name="Baker S."/>
            <person name="Barry K."/>
            <person name="Bills G."/>
            <person name="Bluhm B."/>
            <person name="Cannon C."/>
            <person name="Castanera R."/>
            <person name="Culley D."/>
            <person name="Daum C."/>
            <person name="Ezra D."/>
            <person name="Gonzalez J."/>
            <person name="Henrissat B."/>
            <person name="Kuo A."/>
            <person name="Liang C."/>
            <person name="Lipzen A."/>
            <person name="Lutzoni F."/>
            <person name="Magnuson J."/>
            <person name="Mondo S."/>
            <person name="Nolan M."/>
            <person name="Ohm R."/>
            <person name="Pangilinan J."/>
            <person name="Park H.-J."/>
            <person name="Ramirez L."/>
            <person name="Alfaro M."/>
            <person name="Sun H."/>
            <person name="Tritt A."/>
            <person name="Yoshinaga Y."/>
            <person name="Zwiers L.-H."/>
            <person name="Turgeon B."/>
            <person name="Goodwin S."/>
            <person name="Spatafora J."/>
            <person name="Crous P."/>
            <person name="Grigoriev I."/>
        </authorList>
    </citation>
    <scope>NUCLEOTIDE SEQUENCE</scope>
    <source>
        <strain evidence="2">CBS 115976</strain>
    </source>
</reference>
<dbReference type="EMBL" id="MU004240">
    <property type="protein sequence ID" value="KAF2665770.1"/>
    <property type="molecule type" value="Genomic_DNA"/>
</dbReference>
<accession>A0A6A6U1I7</accession>
<evidence type="ECO:0000313" key="2">
    <source>
        <dbReference type="EMBL" id="KAF2665770.1"/>
    </source>
</evidence>
<dbReference type="Proteomes" id="UP000799302">
    <property type="component" value="Unassembled WGS sequence"/>
</dbReference>
<protein>
    <submittedName>
        <fullName evidence="2">Secreted protein NIS1</fullName>
    </submittedName>
</protein>
<dbReference type="Pfam" id="PF19271">
    <property type="entry name" value="Nis1"/>
    <property type="match status" value="1"/>
</dbReference>
<evidence type="ECO:0000256" key="1">
    <source>
        <dbReference type="SAM" id="SignalP"/>
    </source>
</evidence>
<dbReference type="AlphaFoldDB" id="A0A6A6U1I7"/>